<dbReference type="Proteomes" id="UP001552299">
    <property type="component" value="Unassembled WGS sequence"/>
</dbReference>
<proteinExistence type="predicted"/>
<dbReference type="EMBL" id="JANQDX010000014">
    <property type="protein sequence ID" value="KAL0912567.1"/>
    <property type="molecule type" value="Genomic_DNA"/>
</dbReference>
<comment type="caution">
    <text evidence="1">The sequence shown here is derived from an EMBL/GenBank/DDBJ whole genome shotgun (WGS) entry which is preliminary data.</text>
</comment>
<accession>A0ABD0UQI7</accession>
<evidence type="ECO:0000313" key="2">
    <source>
        <dbReference type="Proteomes" id="UP001552299"/>
    </source>
</evidence>
<name>A0ABD0UQI7_DENTH</name>
<dbReference type="AlphaFoldDB" id="A0ABD0UQI7"/>
<protein>
    <submittedName>
        <fullName evidence="1">Uncharacterized protein</fullName>
    </submittedName>
</protein>
<reference evidence="1 2" key="1">
    <citation type="journal article" date="2024" name="Plant Biotechnol. J.">
        <title>Dendrobium thyrsiflorum genome and its molecular insights into genes involved in important horticultural traits.</title>
        <authorList>
            <person name="Chen B."/>
            <person name="Wang J.Y."/>
            <person name="Zheng P.J."/>
            <person name="Li K.L."/>
            <person name="Liang Y.M."/>
            <person name="Chen X.F."/>
            <person name="Zhang C."/>
            <person name="Zhao X."/>
            <person name="He X."/>
            <person name="Zhang G.Q."/>
            <person name="Liu Z.J."/>
            <person name="Xu Q."/>
        </authorList>
    </citation>
    <scope>NUCLEOTIDE SEQUENCE [LARGE SCALE GENOMIC DNA]</scope>
    <source>
        <strain evidence="1">GZMU011</strain>
    </source>
</reference>
<evidence type="ECO:0000313" key="1">
    <source>
        <dbReference type="EMBL" id="KAL0912567.1"/>
    </source>
</evidence>
<sequence length="121" mass="12786">MVSGAPLLGIFIAEFLQNPEESRSIEYLNVPGLRFSCAVMAIPLPTANPWGSPPGDLKSSKSGFFALPGGEKSSSSRSFKDVVADVSDSQNAGFAFKKSSVKGCPAILFSDEDVVRLVAPF</sequence>
<gene>
    <name evidence="1" type="ORF">M5K25_018549</name>
</gene>
<organism evidence="1 2">
    <name type="scientific">Dendrobium thyrsiflorum</name>
    <name type="common">Pinecone-like raceme dendrobium</name>
    <name type="synonym">Orchid</name>
    <dbReference type="NCBI Taxonomy" id="117978"/>
    <lineage>
        <taxon>Eukaryota</taxon>
        <taxon>Viridiplantae</taxon>
        <taxon>Streptophyta</taxon>
        <taxon>Embryophyta</taxon>
        <taxon>Tracheophyta</taxon>
        <taxon>Spermatophyta</taxon>
        <taxon>Magnoliopsida</taxon>
        <taxon>Liliopsida</taxon>
        <taxon>Asparagales</taxon>
        <taxon>Orchidaceae</taxon>
        <taxon>Epidendroideae</taxon>
        <taxon>Malaxideae</taxon>
        <taxon>Dendrobiinae</taxon>
        <taxon>Dendrobium</taxon>
    </lineage>
</organism>
<keyword evidence="2" id="KW-1185">Reference proteome</keyword>